<evidence type="ECO:0000256" key="6">
    <source>
        <dbReference type="ARBA" id="ARBA00023098"/>
    </source>
</evidence>
<evidence type="ECO:0000256" key="10">
    <source>
        <dbReference type="HAMAP-Rule" id="MF_01043"/>
    </source>
</evidence>
<evidence type="ECO:0000256" key="8">
    <source>
        <dbReference type="ARBA" id="ARBA00023209"/>
    </source>
</evidence>
<keyword evidence="4 10" id="KW-0812">Transmembrane</keyword>
<reference evidence="11 12" key="1">
    <citation type="submission" date="2018-10" db="EMBL/GenBank/DDBJ databases">
        <title>Genomic Encyclopedia of Archaeal and Bacterial Type Strains, Phase II (KMG-II): from individual species to whole genera.</title>
        <authorList>
            <person name="Goeker M."/>
        </authorList>
    </citation>
    <scope>NUCLEOTIDE SEQUENCE [LARGE SCALE GENOMIC DNA]</scope>
    <source>
        <strain evidence="11 12">VM1</strain>
    </source>
</reference>
<dbReference type="NCBIfam" id="TIGR00023">
    <property type="entry name" value="glycerol-3-phosphate 1-O-acyltransferase PlsY"/>
    <property type="match status" value="1"/>
</dbReference>
<keyword evidence="2 10" id="KW-0444">Lipid biosynthesis</keyword>
<feature type="transmembrane region" description="Helical" evidence="10">
    <location>
        <begin position="6"/>
        <end position="25"/>
    </location>
</feature>
<sequence length="196" mass="21589">MELNFYLYIIGTYLIASIPFGYVIGKLFGKDVTKEGSGNIGATNVTRTIGKKAGILVLILDLLKGFLPVYYAKYLFWDTKLVAIIAVTAVIGHCFSIFMKFKGGKGVATGFGVLIALSGKVAFITFLIWLGTFLVSGYVSLASIIASSFSWIIIYYLIGDLNITIAVFISSLIIFIKHSKNIDRLINGTEHRFIYK</sequence>
<comment type="subcellular location">
    <subcellularLocation>
        <location evidence="10">Cell membrane</location>
        <topology evidence="10">Multi-pass membrane protein</topology>
    </subcellularLocation>
</comment>
<accession>A0A3M0BF85</accession>
<evidence type="ECO:0000256" key="7">
    <source>
        <dbReference type="ARBA" id="ARBA00023136"/>
    </source>
</evidence>
<feature type="transmembrane region" description="Helical" evidence="10">
    <location>
        <begin position="53"/>
        <end position="71"/>
    </location>
</feature>
<evidence type="ECO:0000256" key="1">
    <source>
        <dbReference type="ARBA" id="ARBA00022475"/>
    </source>
</evidence>
<dbReference type="OrthoDB" id="9777124at2"/>
<comment type="similarity">
    <text evidence="10">Belongs to the PlsY family.</text>
</comment>
<dbReference type="InterPro" id="IPR003811">
    <property type="entry name" value="G3P_acylTferase_PlsY"/>
</dbReference>
<dbReference type="UniPathway" id="UPA00085"/>
<comment type="subunit">
    <text evidence="10">Probably interacts with PlsX.</text>
</comment>
<feature type="transmembrane region" description="Helical" evidence="10">
    <location>
        <begin position="121"/>
        <end position="146"/>
    </location>
</feature>
<organism evidence="11 12">
    <name type="scientific">Hydrogenothermus marinus</name>
    <dbReference type="NCBI Taxonomy" id="133270"/>
    <lineage>
        <taxon>Bacteria</taxon>
        <taxon>Pseudomonadati</taxon>
        <taxon>Aquificota</taxon>
        <taxon>Aquificia</taxon>
        <taxon>Aquificales</taxon>
        <taxon>Hydrogenothermaceae</taxon>
        <taxon>Hydrogenothermus</taxon>
    </lineage>
</organism>
<evidence type="ECO:0000256" key="4">
    <source>
        <dbReference type="ARBA" id="ARBA00022692"/>
    </source>
</evidence>
<keyword evidence="9 10" id="KW-1208">Phospholipid metabolism</keyword>
<keyword evidence="1 10" id="KW-1003">Cell membrane</keyword>
<evidence type="ECO:0000256" key="5">
    <source>
        <dbReference type="ARBA" id="ARBA00022989"/>
    </source>
</evidence>
<feature type="transmembrane region" description="Helical" evidence="10">
    <location>
        <begin position="83"/>
        <end position="101"/>
    </location>
</feature>
<feature type="transmembrane region" description="Helical" evidence="10">
    <location>
        <begin position="152"/>
        <end position="176"/>
    </location>
</feature>
<comment type="pathway">
    <text evidence="10">Lipid metabolism; phospholipid metabolism.</text>
</comment>
<evidence type="ECO:0000256" key="9">
    <source>
        <dbReference type="ARBA" id="ARBA00023264"/>
    </source>
</evidence>
<comment type="caution">
    <text evidence="11">The sequence shown here is derived from an EMBL/GenBank/DDBJ whole genome shotgun (WGS) entry which is preliminary data.</text>
</comment>
<dbReference type="Proteomes" id="UP000280842">
    <property type="component" value="Unassembled WGS sequence"/>
</dbReference>
<dbReference type="GO" id="GO:0005886">
    <property type="term" value="C:plasma membrane"/>
    <property type="evidence" value="ECO:0007669"/>
    <property type="project" value="UniProtKB-SubCell"/>
</dbReference>
<evidence type="ECO:0000313" key="12">
    <source>
        <dbReference type="Proteomes" id="UP000280842"/>
    </source>
</evidence>
<dbReference type="PANTHER" id="PTHR30309">
    <property type="entry name" value="INNER MEMBRANE PROTEIN YGIH"/>
    <property type="match status" value="1"/>
</dbReference>
<dbReference type="EC" id="2.3.1.275" evidence="10"/>
<protein>
    <recommendedName>
        <fullName evidence="10">Glycerol-3-phosphate acyltransferase</fullName>
    </recommendedName>
    <alternativeName>
        <fullName evidence="10">Acyl-PO4 G3P acyltransferase</fullName>
    </alternativeName>
    <alternativeName>
        <fullName evidence="10">Acyl-phosphate--glycerol-3-phosphate acyltransferase</fullName>
    </alternativeName>
    <alternativeName>
        <fullName evidence="10">G3P acyltransferase</fullName>
        <shortName evidence="10">GPAT</shortName>
        <ecNumber evidence="10">2.3.1.275</ecNumber>
    </alternativeName>
    <alternativeName>
        <fullName evidence="10">Lysophosphatidic acid synthase</fullName>
        <shortName evidence="10">LPA synthase</shortName>
    </alternativeName>
</protein>
<keyword evidence="5 10" id="KW-1133">Transmembrane helix</keyword>
<keyword evidence="3 10" id="KW-0808">Transferase</keyword>
<dbReference type="GO" id="GO:0043772">
    <property type="term" value="F:acyl-phosphate glycerol-3-phosphate acyltransferase activity"/>
    <property type="evidence" value="ECO:0007669"/>
    <property type="project" value="UniProtKB-UniRule"/>
</dbReference>
<keyword evidence="12" id="KW-1185">Reference proteome</keyword>
<evidence type="ECO:0000256" key="3">
    <source>
        <dbReference type="ARBA" id="ARBA00022679"/>
    </source>
</evidence>
<name>A0A3M0BF85_9AQUI</name>
<keyword evidence="6 10" id="KW-0443">Lipid metabolism</keyword>
<dbReference type="SMART" id="SM01207">
    <property type="entry name" value="G3P_acyltransf"/>
    <property type="match status" value="1"/>
</dbReference>
<keyword evidence="8 10" id="KW-0594">Phospholipid biosynthesis</keyword>
<dbReference type="PANTHER" id="PTHR30309:SF0">
    <property type="entry name" value="GLYCEROL-3-PHOSPHATE ACYLTRANSFERASE-RELATED"/>
    <property type="match status" value="1"/>
</dbReference>
<comment type="catalytic activity">
    <reaction evidence="10">
        <text>an acyl phosphate + sn-glycerol 3-phosphate = a 1-acyl-sn-glycero-3-phosphate + phosphate</text>
        <dbReference type="Rhea" id="RHEA:34075"/>
        <dbReference type="ChEBI" id="CHEBI:43474"/>
        <dbReference type="ChEBI" id="CHEBI:57597"/>
        <dbReference type="ChEBI" id="CHEBI:57970"/>
        <dbReference type="ChEBI" id="CHEBI:59918"/>
        <dbReference type="EC" id="2.3.1.275"/>
    </reaction>
</comment>
<dbReference type="RefSeq" id="WP_121923436.1">
    <property type="nucleotide sequence ID" value="NZ_REFO01000013.1"/>
</dbReference>
<dbReference type="AlphaFoldDB" id="A0A3M0BF85"/>
<dbReference type="HAMAP" id="MF_01043">
    <property type="entry name" value="PlsY"/>
    <property type="match status" value="1"/>
</dbReference>
<dbReference type="EMBL" id="REFO01000013">
    <property type="protein sequence ID" value="RMA93265.1"/>
    <property type="molecule type" value="Genomic_DNA"/>
</dbReference>
<keyword evidence="7 10" id="KW-0472">Membrane</keyword>
<gene>
    <name evidence="10" type="primary">plsY</name>
    <name evidence="11" type="ORF">CLV39_1326</name>
</gene>
<comment type="function">
    <text evidence="10">Catalyzes the transfer of an acyl group from acyl-phosphate (acyl-PO(4)) to glycerol-3-phosphate (G3P) to form lysophosphatidic acid (LPA). This enzyme utilizes acyl-phosphate as fatty acyl donor, but not acyl-CoA or acyl-ACP.</text>
</comment>
<evidence type="ECO:0000313" key="11">
    <source>
        <dbReference type="EMBL" id="RMA93265.1"/>
    </source>
</evidence>
<keyword evidence="11" id="KW-0012">Acyltransferase</keyword>
<evidence type="ECO:0000256" key="2">
    <source>
        <dbReference type="ARBA" id="ARBA00022516"/>
    </source>
</evidence>
<dbReference type="Pfam" id="PF02660">
    <property type="entry name" value="G3P_acyltransf"/>
    <property type="match status" value="1"/>
</dbReference>
<proteinExistence type="inferred from homology"/>
<dbReference type="GO" id="GO:0008654">
    <property type="term" value="P:phospholipid biosynthetic process"/>
    <property type="evidence" value="ECO:0007669"/>
    <property type="project" value="UniProtKB-UniRule"/>
</dbReference>